<protein>
    <submittedName>
        <fullName evidence="1">Uncharacterized protein</fullName>
    </submittedName>
</protein>
<name>A0A149V9P8_9PROT</name>
<proteinExistence type="predicted"/>
<comment type="caution">
    <text evidence="1">The sequence shown here is derived from an EMBL/GenBank/DDBJ whole genome shotgun (WGS) entry which is preliminary data.</text>
</comment>
<accession>A0A149V9P8</accession>
<gene>
    <name evidence="1" type="ORF">AD953_05100</name>
</gene>
<dbReference type="AlphaFoldDB" id="A0A149V9P8"/>
<evidence type="ECO:0000313" key="2">
    <source>
        <dbReference type="Proteomes" id="UP000075538"/>
    </source>
</evidence>
<sequence length="98" mass="9808">MTTVTATNSHAISALVAASEDLFATLTGKPLSDNATKISTGVTSLLDGLFPALVQKVSFDLDGVLEGSTEVLTGLNTAITAAKTKQAVEQSAAITGGA</sequence>
<dbReference type="EMBL" id="LHZZ01000457">
    <property type="protein sequence ID" value="KXV76846.1"/>
    <property type="molecule type" value="Genomic_DNA"/>
</dbReference>
<dbReference type="RefSeq" id="WP_061490601.1">
    <property type="nucleotide sequence ID" value="NZ_LHZZ01000457.1"/>
</dbReference>
<dbReference type="PATRIC" id="fig|178901.15.peg.1751"/>
<reference evidence="1 2" key="1">
    <citation type="submission" date="2015-06" db="EMBL/GenBank/DDBJ databases">
        <title>Improved classification and identification of acetic acid bacteria using matrix-assisted laser desorption/ionization time-of-flight mass spectrometry; Gluconobacter nephelii and Gluconobacter uchimurae are later heterotypic synonyms of Gluconobacter japonicus and Gluconobacter oxydans, respectively.</title>
        <authorList>
            <person name="Li L."/>
            <person name="Cleenwerck I."/>
            <person name="De Vuyst L."/>
            <person name="Vandamme P."/>
        </authorList>
    </citation>
    <scope>NUCLEOTIDE SEQUENCE [LARGE SCALE GENOMIC DNA]</scope>
    <source>
        <strain evidence="1 2">LMG 1604</strain>
    </source>
</reference>
<dbReference type="Proteomes" id="UP000075538">
    <property type="component" value="Unassembled WGS sequence"/>
</dbReference>
<evidence type="ECO:0000313" key="1">
    <source>
        <dbReference type="EMBL" id="KXV76846.1"/>
    </source>
</evidence>
<organism evidence="1 2">
    <name type="scientific">Acetobacter malorum</name>
    <dbReference type="NCBI Taxonomy" id="178901"/>
    <lineage>
        <taxon>Bacteria</taxon>
        <taxon>Pseudomonadati</taxon>
        <taxon>Pseudomonadota</taxon>
        <taxon>Alphaproteobacteria</taxon>
        <taxon>Acetobacterales</taxon>
        <taxon>Acetobacteraceae</taxon>
        <taxon>Acetobacter</taxon>
    </lineage>
</organism>